<proteinExistence type="predicted"/>
<keyword evidence="1" id="KW-1133">Transmembrane helix</keyword>
<sequence>MAGLAGWVGMILLQGNNVPTLLASLSGSAHLPPLSLTMLTWCGLTMYLWNAIHTRNTLYIVGNVIGLTLNSVMLGLIISS</sequence>
<gene>
    <name evidence="2" type="ORF">METZ01_LOCUS193750</name>
</gene>
<dbReference type="EMBL" id="UINC01040681">
    <property type="protein sequence ID" value="SVB40896.1"/>
    <property type="molecule type" value="Genomic_DNA"/>
</dbReference>
<dbReference type="AlphaFoldDB" id="A0A382DQX2"/>
<organism evidence="2">
    <name type="scientific">marine metagenome</name>
    <dbReference type="NCBI Taxonomy" id="408172"/>
    <lineage>
        <taxon>unclassified sequences</taxon>
        <taxon>metagenomes</taxon>
        <taxon>ecological metagenomes</taxon>
    </lineage>
</organism>
<reference evidence="2" key="1">
    <citation type="submission" date="2018-05" db="EMBL/GenBank/DDBJ databases">
        <authorList>
            <person name="Lanie J.A."/>
            <person name="Ng W.-L."/>
            <person name="Kazmierczak K.M."/>
            <person name="Andrzejewski T.M."/>
            <person name="Davidsen T.M."/>
            <person name="Wayne K.J."/>
            <person name="Tettelin H."/>
            <person name="Glass J.I."/>
            <person name="Rusch D."/>
            <person name="Podicherti R."/>
            <person name="Tsui H.-C.T."/>
            <person name="Winkler M.E."/>
        </authorList>
    </citation>
    <scope>NUCLEOTIDE SEQUENCE</scope>
</reference>
<feature type="transmembrane region" description="Helical" evidence="1">
    <location>
        <begin position="58"/>
        <end position="78"/>
    </location>
</feature>
<feature type="transmembrane region" description="Helical" evidence="1">
    <location>
        <begin position="33"/>
        <end position="51"/>
    </location>
</feature>
<protein>
    <submittedName>
        <fullName evidence="2">Uncharacterized protein</fullName>
    </submittedName>
</protein>
<evidence type="ECO:0000256" key="1">
    <source>
        <dbReference type="SAM" id="Phobius"/>
    </source>
</evidence>
<keyword evidence="1" id="KW-0812">Transmembrane</keyword>
<evidence type="ECO:0000313" key="2">
    <source>
        <dbReference type="EMBL" id="SVB40896.1"/>
    </source>
</evidence>
<keyword evidence="1" id="KW-0472">Membrane</keyword>
<name>A0A382DQX2_9ZZZZ</name>
<accession>A0A382DQX2</accession>